<protein>
    <recommendedName>
        <fullName evidence="3">Type II secretion system protein</fullName>
    </recommendedName>
</protein>
<name>A0A0F9WZC8_9ZZZZ</name>
<gene>
    <name evidence="2" type="ORF">LCGC14_0214900</name>
</gene>
<keyword evidence="1" id="KW-1133">Transmembrane helix</keyword>
<keyword evidence="1" id="KW-0812">Transmembrane</keyword>
<evidence type="ECO:0000313" key="2">
    <source>
        <dbReference type="EMBL" id="KKN91816.1"/>
    </source>
</evidence>
<sequence length="189" mass="20790">MKNKGFTLVELIIYIAIIGTIFIVMTGFLWNVILGNIKETAYQETQQNSRFAMIKITQEIKKATGINIPLPGNSANSLSLAMSAAHLNPTVFDVVGGKLRITQGISGPHELTSDQVIVSNLQFDNLSYPDTPGTIRIEMIVDHINPGARVEYEASISLRSSISLIPGGAEARPYLAQFHYRWRNDDGGE</sequence>
<dbReference type="InterPro" id="IPR012902">
    <property type="entry name" value="N_methyl_site"/>
</dbReference>
<dbReference type="EMBL" id="LAZR01000100">
    <property type="protein sequence ID" value="KKN91816.1"/>
    <property type="molecule type" value="Genomic_DNA"/>
</dbReference>
<dbReference type="AlphaFoldDB" id="A0A0F9WZC8"/>
<evidence type="ECO:0008006" key="3">
    <source>
        <dbReference type="Google" id="ProtNLM"/>
    </source>
</evidence>
<feature type="transmembrane region" description="Helical" evidence="1">
    <location>
        <begin position="12"/>
        <end position="33"/>
    </location>
</feature>
<accession>A0A0F9WZC8</accession>
<proteinExistence type="predicted"/>
<keyword evidence="1" id="KW-0472">Membrane</keyword>
<evidence type="ECO:0000256" key="1">
    <source>
        <dbReference type="SAM" id="Phobius"/>
    </source>
</evidence>
<organism evidence="2">
    <name type="scientific">marine sediment metagenome</name>
    <dbReference type="NCBI Taxonomy" id="412755"/>
    <lineage>
        <taxon>unclassified sequences</taxon>
        <taxon>metagenomes</taxon>
        <taxon>ecological metagenomes</taxon>
    </lineage>
</organism>
<reference evidence="2" key="1">
    <citation type="journal article" date="2015" name="Nature">
        <title>Complex archaea that bridge the gap between prokaryotes and eukaryotes.</title>
        <authorList>
            <person name="Spang A."/>
            <person name="Saw J.H."/>
            <person name="Jorgensen S.L."/>
            <person name="Zaremba-Niedzwiedzka K."/>
            <person name="Martijn J."/>
            <person name="Lind A.E."/>
            <person name="van Eijk R."/>
            <person name="Schleper C."/>
            <person name="Guy L."/>
            <person name="Ettema T.J."/>
        </authorList>
    </citation>
    <scope>NUCLEOTIDE SEQUENCE</scope>
</reference>
<dbReference type="Pfam" id="PF07963">
    <property type="entry name" value="N_methyl"/>
    <property type="match status" value="1"/>
</dbReference>
<comment type="caution">
    <text evidence="2">The sequence shown here is derived from an EMBL/GenBank/DDBJ whole genome shotgun (WGS) entry which is preliminary data.</text>
</comment>